<organism evidence="3 4">
    <name type="scientific">Aequorivita xiaoshiensis</name>
    <dbReference type="NCBI Taxonomy" id="2874476"/>
    <lineage>
        <taxon>Bacteria</taxon>
        <taxon>Pseudomonadati</taxon>
        <taxon>Bacteroidota</taxon>
        <taxon>Flavobacteriia</taxon>
        <taxon>Flavobacteriales</taxon>
        <taxon>Flavobacteriaceae</taxon>
        <taxon>Aequorivita</taxon>
    </lineage>
</organism>
<keyword evidence="1" id="KW-0812">Transmembrane</keyword>
<keyword evidence="1" id="KW-0472">Membrane</keyword>
<accession>A0A9X1QYR1</accession>
<gene>
    <name evidence="3" type="ORF">K8344_00555</name>
</gene>
<dbReference type="InterPro" id="IPR011990">
    <property type="entry name" value="TPR-like_helical_dom_sf"/>
</dbReference>
<dbReference type="InterPro" id="IPR024983">
    <property type="entry name" value="CHAT_dom"/>
</dbReference>
<dbReference type="Proteomes" id="UP001139462">
    <property type="component" value="Unassembled WGS sequence"/>
</dbReference>
<dbReference type="EMBL" id="JAIRBB010000001">
    <property type="protein sequence ID" value="MCG2429595.1"/>
    <property type="molecule type" value="Genomic_DNA"/>
</dbReference>
<comment type="caution">
    <text evidence="3">The sequence shown here is derived from an EMBL/GenBank/DDBJ whole genome shotgun (WGS) entry which is preliminary data.</text>
</comment>
<dbReference type="Pfam" id="PF13181">
    <property type="entry name" value="TPR_8"/>
    <property type="match status" value="1"/>
</dbReference>
<sequence length="1084" mass="125525">MKQIVKIIGVFTLLCLLGTVSTYSQKNIRTVSEIQNLINQDSLEKAKTIVKHNIQFYKNNKQYDSLSKYIKLEGSLKLNNGETQQALYKAKQLSDYITLSNNPHYIKIALHELSTVYHNSGQTEKAYNILKQAEAPTSRITDPENTDAASVQYMLGYYKMRIGDYVLAKNYYLKSLALYNKSTTKNYTSFNKVYTALGGILWQESKLDSSKYYFEQALNALNKTDSTDLKNSLFRPSLLKMNMSVLFNAMGKNREAISISYEAIEDFQKFIKTSKDEHAVKQAKGFVFSTLDNLGSYYNTLGEFKRTEEILEYSYALKQKEYEENDMNLIISHIILTQAKTTNQNFKDAELHLKKAVDYYKNNEVVDSFWKASAYSVGGTLYEEMGDLEKAKFYYEEGDRIYRKISQGRYSVDNLDRIIHLSKFYVKIGEKEKAISAAEEAYKYSRNNSLKNTLQEFFQLQNLAIVHFKLKNYKKSLEYSEKAIAFNLLNKAEEIGTADSIVIQYRKPTAILTNVASKYHLSKNRTTADLKQYKTELNKAISILEQRKKVVNNYDDLTILNKENNELFNFAKKILLELYQNTKDDFYLDQAISLHESAIYNRIRSRLNIRDNIAFQNVPIEIIEKEKLLKNDISKTLEKNNADVKTYISASEKWELFMKKLQKDYPTYYKMRYETLEEPIKDLQEKISENTTVIRYLFIEDKLNAFVVSRSKKHIFLLNNSTLETKVEELTIEDFSVERKSALLHDLYKMLWKPLEKSIKTKKVVVIPDRELFNISFEMLTPESIKSFKEFSTNSLLAKYDISYNFSLLLYKDNRKVMDYNENYVGFAPGFNKDMKQEYLLGLQDSMKLDKSYLTLLPQPFSENLVKQYAKVFKGNYFMNENASKALFINNAKEHKIIHIGTHAESDNITPELSRLVFAKRKGKNLALDENSLYAYEIYNTNLSSNLAILTACETGKSIYQSGEGAISLAHAFNYAGSESILTSLWNIDEVSSTQIVAYFYDYLVQGLPKDEALKKAKIQYLSSVEGRGAAPQYWAGLVLIGDTTPIVLQENTDHTWWWVTGILLTFAILIFFYKNRKDRNHNT</sequence>
<evidence type="ECO:0000313" key="4">
    <source>
        <dbReference type="Proteomes" id="UP001139462"/>
    </source>
</evidence>
<reference evidence="3" key="1">
    <citation type="submission" date="2021-09" db="EMBL/GenBank/DDBJ databases">
        <title>Genome of Aequorivita sp. strain F64183.</title>
        <authorList>
            <person name="Wang Y."/>
        </authorList>
    </citation>
    <scope>NUCLEOTIDE SEQUENCE</scope>
    <source>
        <strain evidence="3">F64183</strain>
    </source>
</reference>
<dbReference type="AlphaFoldDB" id="A0A9X1QYR1"/>
<dbReference type="Pfam" id="PF12770">
    <property type="entry name" value="CHAT"/>
    <property type="match status" value="1"/>
</dbReference>
<evidence type="ECO:0000259" key="2">
    <source>
        <dbReference type="Pfam" id="PF12770"/>
    </source>
</evidence>
<dbReference type="PANTHER" id="PTHR10098">
    <property type="entry name" value="RAPSYN-RELATED"/>
    <property type="match status" value="1"/>
</dbReference>
<dbReference type="InterPro" id="IPR019734">
    <property type="entry name" value="TPR_rpt"/>
</dbReference>
<feature type="transmembrane region" description="Helical" evidence="1">
    <location>
        <begin position="1056"/>
        <end position="1074"/>
    </location>
</feature>
<proteinExistence type="predicted"/>
<protein>
    <submittedName>
        <fullName evidence="3">CHAT domain-containing protein</fullName>
    </submittedName>
</protein>
<dbReference type="PANTHER" id="PTHR10098:SF112">
    <property type="entry name" value="SLR0380 PROTEIN"/>
    <property type="match status" value="1"/>
</dbReference>
<dbReference type="RefSeq" id="WP_237606318.1">
    <property type="nucleotide sequence ID" value="NZ_JAIRBB010000001.1"/>
</dbReference>
<keyword evidence="4" id="KW-1185">Reference proteome</keyword>
<evidence type="ECO:0000313" key="3">
    <source>
        <dbReference type="EMBL" id="MCG2429595.1"/>
    </source>
</evidence>
<dbReference type="SMART" id="SM00028">
    <property type="entry name" value="TPR"/>
    <property type="match status" value="7"/>
</dbReference>
<name>A0A9X1QYR1_9FLAO</name>
<dbReference type="Gene3D" id="1.25.40.10">
    <property type="entry name" value="Tetratricopeptide repeat domain"/>
    <property type="match status" value="3"/>
</dbReference>
<evidence type="ECO:0000256" key="1">
    <source>
        <dbReference type="SAM" id="Phobius"/>
    </source>
</evidence>
<dbReference type="SUPFAM" id="SSF48452">
    <property type="entry name" value="TPR-like"/>
    <property type="match status" value="2"/>
</dbReference>
<feature type="domain" description="CHAT" evidence="2">
    <location>
        <begin position="743"/>
        <end position="1043"/>
    </location>
</feature>
<keyword evidence="1" id="KW-1133">Transmembrane helix</keyword>